<dbReference type="EMBL" id="BK032844">
    <property type="protein sequence ID" value="DAF63824.1"/>
    <property type="molecule type" value="Genomic_DNA"/>
</dbReference>
<accession>A0A8S5TL22</accession>
<organism evidence="1">
    <name type="scientific">Siphoviridae sp. ctSmR6</name>
    <dbReference type="NCBI Taxonomy" id="2827873"/>
    <lineage>
        <taxon>Viruses</taxon>
        <taxon>Duplodnaviria</taxon>
        <taxon>Heunggongvirae</taxon>
        <taxon>Uroviricota</taxon>
        <taxon>Caudoviricetes</taxon>
    </lineage>
</organism>
<dbReference type="Pfam" id="PF11863">
    <property type="entry name" value="DUF3383"/>
    <property type="match status" value="1"/>
</dbReference>
<reference evidence="1" key="1">
    <citation type="journal article" date="2021" name="Proc. Natl. Acad. Sci. U.S.A.">
        <title>A Catalog of Tens of Thousands of Viruses from Human Metagenomes Reveals Hidden Associations with Chronic Diseases.</title>
        <authorList>
            <person name="Tisza M.J."/>
            <person name="Buck C.B."/>
        </authorList>
    </citation>
    <scope>NUCLEOTIDE SEQUENCE</scope>
    <source>
        <strain evidence="1">CtSmR6</strain>
    </source>
</reference>
<proteinExistence type="predicted"/>
<evidence type="ECO:0000313" key="1">
    <source>
        <dbReference type="EMBL" id="DAF63824.1"/>
    </source>
</evidence>
<protein>
    <submittedName>
        <fullName evidence="1">Tail sheath protein</fullName>
    </submittedName>
</protein>
<name>A0A8S5TL22_9CAUD</name>
<dbReference type="InterPro" id="IPR021808">
    <property type="entry name" value="DUF3383"/>
</dbReference>
<sequence>MSLTIKRIVNIQLNEQGQIAKNRDFSVIAILSDDWCEAFDDVNTRFVSIASANDAALNFGSDTRATKAAKAIFSVSGVKKAIVAKWVKENKTTQATANELRGSALNVGINKFKAVTSGSFKLNVGGADKVYTNLDFSSCVDFEAVATKLTAAISKDGLKAVYDAEGNRFIIRAATAGKNDNTRLGYFEKADSGDFVGVLLNLVRGKSDIYVGKDSVTQKKESLSEALDKLFNATQGFYGVYSSAILADEEVAELNEWITSAQNPSVAGYTITRKAQLESEKTNVIKKIADKDSCRFFATYNNTGDEHAGAELLAKALSTNWEGSNTAQTMKFKNLKTAGIDETITLNLAEKCDKLGVNYYTDYDGVSMIAEGVALGGKFIDETVGLDAFNNRTQIAVFNVLKGAKKVPQTDKGQVRLIAVVKQVCEQFVKNGFIAPGQWRGDPVGTLESGDYLDLGYYVYSPSYTEQLQADREARKSVPINVAIKLAGAIHSVDILINYNR</sequence>